<evidence type="ECO:0000313" key="3">
    <source>
        <dbReference type="Proteomes" id="UP001178508"/>
    </source>
</evidence>
<evidence type="ECO:0000313" key="2">
    <source>
        <dbReference type="EMBL" id="CAJ1065279.1"/>
    </source>
</evidence>
<dbReference type="InterPro" id="IPR035437">
    <property type="entry name" value="SNase_OB-fold_sf"/>
</dbReference>
<dbReference type="Proteomes" id="UP001178508">
    <property type="component" value="Chromosome 10"/>
</dbReference>
<gene>
    <name evidence="2" type="ORF">XNOV1_A023959</name>
</gene>
<feature type="signal peptide" evidence="1">
    <location>
        <begin position="1"/>
        <end position="17"/>
    </location>
</feature>
<accession>A0AAV1FWX5</accession>
<organism evidence="2 3">
    <name type="scientific">Xyrichtys novacula</name>
    <name type="common">Pearly razorfish</name>
    <name type="synonym">Hemipteronotus novacula</name>
    <dbReference type="NCBI Taxonomy" id="13765"/>
    <lineage>
        <taxon>Eukaryota</taxon>
        <taxon>Metazoa</taxon>
        <taxon>Chordata</taxon>
        <taxon>Craniata</taxon>
        <taxon>Vertebrata</taxon>
        <taxon>Euteleostomi</taxon>
        <taxon>Actinopterygii</taxon>
        <taxon>Neopterygii</taxon>
        <taxon>Teleostei</taxon>
        <taxon>Neoteleostei</taxon>
        <taxon>Acanthomorphata</taxon>
        <taxon>Eupercaria</taxon>
        <taxon>Labriformes</taxon>
        <taxon>Labridae</taxon>
        <taxon>Xyrichtys</taxon>
    </lineage>
</organism>
<name>A0AAV1FWX5_XYRNO</name>
<evidence type="ECO:0000256" key="1">
    <source>
        <dbReference type="SAM" id="SignalP"/>
    </source>
</evidence>
<keyword evidence="1" id="KW-0732">Signal</keyword>
<dbReference type="InterPro" id="IPR042421">
    <property type="entry name" value="C3orf33-like"/>
</dbReference>
<sequence>MLLCVISLCLPISLQQGSMWSYCLNEEALRLGLARTAPVVGVLPDSRLFWRLHKRLHKAEVKAEKKGLGLWRQDSLWERVSKAVRDNAVSRVLGRIFKRT</sequence>
<proteinExistence type="predicted"/>
<dbReference type="SUPFAM" id="SSF50199">
    <property type="entry name" value="Staphylococcal nuclease"/>
    <property type="match status" value="1"/>
</dbReference>
<keyword evidence="3" id="KW-1185">Reference proteome</keyword>
<protein>
    <submittedName>
        <fullName evidence="2">Protein C3orf33 homolog isoform X1</fullName>
    </submittedName>
</protein>
<feature type="chain" id="PRO_5043359481" evidence="1">
    <location>
        <begin position="18"/>
        <end position="100"/>
    </location>
</feature>
<dbReference type="PANTHER" id="PTHR28434">
    <property type="entry name" value="PROTEIN C3ORF33"/>
    <property type="match status" value="1"/>
</dbReference>
<dbReference type="GO" id="GO:0005615">
    <property type="term" value="C:extracellular space"/>
    <property type="evidence" value="ECO:0007669"/>
    <property type="project" value="TreeGrafter"/>
</dbReference>
<dbReference type="EMBL" id="OY660873">
    <property type="protein sequence ID" value="CAJ1065279.1"/>
    <property type="molecule type" value="Genomic_DNA"/>
</dbReference>
<dbReference type="AlphaFoldDB" id="A0AAV1FWX5"/>
<dbReference type="PANTHER" id="PTHR28434:SF1">
    <property type="entry name" value="PROTEIN C3ORF33"/>
    <property type="match status" value="1"/>
</dbReference>
<reference evidence="2" key="1">
    <citation type="submission" date="2023-08" db="EMBL/GenBank/DDBJ databases">
        <authorList>
            <person name="Alioto T."/>
            <person name="Alioto T."/>
            <person name="Gomez Garrido J."/>
        </authorList>
    </citation>
    <scope>NUCLEOTIDE SEQUENCE</scope>
</reference>